<evidence type="ECO:0000313" key="1">
    <source>
        <dbReference type="EMBL" id="AEB13952.1"/>
    </source>
</evidence>
<proteinExistence type="predicted"/>
<dbReference type="Proteomes" id="UP000006852">
    <property type="component" value="Chromosome"/>
</dbReference>
<dbReference type="EMBL" id="CP002631">
    <property type="protein sequence ID" value="AEB13952.1"/>
    <property type="molecule type" value="Genomic_DNA"/>
</dbReference>
<reference evidence="2" key="2">
    <citation type="submission" date="2011-04" db="EMBL/GenBank/DDBJ databases">
        <title>The complete genome of chromosome of Treponema succinifaciens DSM 2489.</title>
        <authorList>
            <person name="Lucas S."/>
            <person name="Copeland A."/>
            <person name="Lapidus A."/>
            <person name="Bruce D."/>
            <person name="Goodwin L."/>
            <person name="Pitluck S."/>
            <person name="Peters L."/>
            <person name="Kyrpides N."/>
            <person name="Mavromatis K."/>
            <person name="Ivanova N."/>
            <person name="Ovchinnikova G."/>
            <person name="Teshima H."/>
            <person name="Detter J.C."/>
            <person name="Tapia R."/>
            <person name="Han C."/>
            <person name="Land M."/>
            <person name="Hauser L."/>
            <person name="Markowitz V."/>
            <person name="Cheng J.-F."/>
            <person name="Hugenholtz P."/>
            <person name="Woyke T."/>
            <person name="Wu D."/>
            <person name="Gronow S."/>
            <person name="Wellnitz S."/>
            <person name="Brambilla E."/>
            <person name="Klenk H.-P."/>
            <person name="Eisen J.A."/>
        </authorList>
    </citation>
    <scope>NUCLEOTIDE SEQUENCE [LARGE SCALE GENOMIC DNA]</scope>
    <source>
        <strain evidence="2">ATCC 33096 / DSM 2489 / 6091</strain>
    </source>
</reference>
<gene>
    <name evidence="1" type="ordered locus">Tresu_1034</name>
</gene>
<sequence>MKFAFAFFSEFFILVSASFAFPFNLRLSEQELDSALNGEILIRNISSYKNICLDVENAEINSCLDELKELNPRYFVEVLQIRKANDGDEVIKKLSELLSNVESYTEIPYYSERHKTTAPLYSYCKILSDSQVDGIHSFTVDMEMPPFEVYTAEISIKTDYENFLLYKSKNLNDMACISFVRVKENNLRSVVTAFKYNEYWIIYGIGAAKAPKIKFLTHRIEVAFISRVKAFCSFATSFLD</sequence>
<accession>F2NVH3</accession>
<dbReference type="STRING" id="869209.Tresu_1034"/>
<dbReference type="KEGG" id="tsu:Tresu_1034"/>
<dbReference type="HOGENOM" id="CLU_1065343_0_0_12"/>
<dbReference type="RefSeq" id="WP_013701242.1">
    <property type="nucleotide sequence ID" value="NC_015385.1"/>
</dbReference>
<name>F2NVH3_TRES6</name>
<dbReference type="OrthoDB" id="361092at2"/>
<dbReference type="GeneID" id="302998193"/>
<reference evidence="1 2" key="1">
    <citation type="journal article" date="2011" name="Stand. Genomic Sci.">
        <title>Complete genome sequence of Treponema succinifaciens type strain (6091).</title>
        <authorList>
            <person name="Han C."/>
            <person name="Gronow S."/>
            <person name="Teshima H."/>
            <person name="Lapidus A."/>
            <person name="Nolan M."/>
            <person name="Lucas S."/>
            <person name="Hammon N."/>
            <person name="Deshpande S."/>
            <person name="Cheng J.F."/>
            <person name="Zeytun A."/>
            <person name="Tapia R."/>
            <person name="Goodwin L."/>
            <person name="Pitluck S."/>
            <person name="Liolios K."/>
            <person name="Pagani I."/>
            <person name="Ivanova N."/>
            <person name="Mavromatis K."/>
            <person name="Mikhailova N."/>
            <person name="Huntemann M."/>
            <person name="Pati A."/>
            <person name="Chen A."/>
            <person name="Palaniappan K."/>
            <person name="Land M."/>
            <person name="Hauser L."/>
            <person name="Brambilla E.M."/>
            <person name="Rohde M."/>
            <person name="Goker M."/>
            <person name="Woyke T."/>
            <person name="Bristow J."/>
            <person name="Eisen J.A."/>
            <person name="Markowitz V."/>
            <person name="Hugenholtz P."/>
            <person name="Kyrpides N.C."/>
            <person name="Klenk H.P."/>
            <person name="Detter J.C."/>
        </authorList>
    </citation>
    <scope>NUCLEOTIDE SEQUENCE [LARGE SCALE GENOMIC DNA]</scope>
    <source>
        <strain evidence="2">ATCC 33096 / DSM 2489 / 6091</strain>
    </source>
</reference>
<evidence type="ECO:0000313" key="2">
    <source>
        <dbReference type="Proteomes" id="UP000006852"/>
    </source>
</evidence>
<dbReference type="AlphaFoldDB" id="F2NVH3"/>
<dbReference type="InterPro" id="IPR046745">
    <property type="entry name" value="DUF6675"/>
</dbReference>
<dbReference type="Pfam" id="PF20380">
    <property type="entry name" value="DUF6675"/>
    <property type="match status" value="1"/>
</dbReference>
<protein>
    <submittedName>
        <fullName evidence="1">Uncharacterized protein</fullName>
    </submittedName>
</protein>
<dbReference type="eggNOG" id="ENOG5031CJK">
    <property type="taxonomic scope" value="Bacteria"/>
</dbReference>
<keyword evidence="2" id="KW-1185">Reference proteome</keyword>
<organism evidence="1 2">
    <name type="scientific">Treponema succinifaciens (strain ATCC 33096 / DSM 2489 / 6091)</name>
    <dbReference type="NCBI Taxonomy" id="869209"/>
    <lineage>
        <taxon>Bacteria</taxon>
        <taxon>Pseudomonadati</taxon>
        <taxon>Spirochaetota</taxon>
        <taxon>Spirochaetia</taxon>
        <taxon>Spirochaetales</taxon>
        <taxon>Treponemataceae</taxon>
        <taxon>Treponema</taxon>
    </lineage>
</organism>